<dbReference type="Gene3D" id="1.10.3860.10">
    <property type="entry name" value="Sodium:dicarboxylate symporter"/>
    <property type="match status" value="1"/>
</dbReference>
<dbReference type="PANTHER" id="PTHR11958">
    <property type="entry name" value="SODIUM/DICARBOXYLATE SYMPORTER-RELATED"/>
    <property type="match status" value="1"/>
</dbReference>
<proteinExistence type="inferred from homology"/>
<evidence type="ECO:0000256" key="3">
    <source>
        <dbReference type="ARBA" id="ARBA00022692"/>
    </source>
</evidence>
<keyword evidence="6" id="KW-0769">Symport</keyword>
<dbReference type="AlphaFoldDB" id="A0A0A1T1H2"/>
<feature type="transmembrane region" description="Helical" evidence="6">
    <location>
        <begin position="403"/>
        <end position="430"/>
    </location>
</feature>
<comment type="subcellular location">
    <subcellularLocation>
        <location evidence="1 6">Membrane</location>
        <topology evidence="1 6">Multi-pass membrane protein</topology>
    </subcellularLocation>
</comment>
<comment type="similarity">
    <text evidence="6">Belongs to the dicarboxylate/amino acid:cation symporter (DAACS) (TC 2.A.23) family.</text>
</comment>
<dbReference type="Pfam" id="PF00375">
    <property type="entry name" value="SDF"/>
    <property type="match status" value="1"/>
</dbReference>
<evidence type="ECO:0000313" key="8">
    <source>
        <dbReference type="Proteomes" id="UP000039046"/>
    </source>
</evidence>
<name>A0A0A1T1H2_9HYPO</name>
<evidence type="ECO:0000256" key="1">
    <source>
        <dbReference type="ARBA" id="ARBA00004141"/>
    </source>
</evidence>
<dbReference type="InterPro" id="IPR001991">
    <property type="entry name" value="Na-dicarboxylate_symporter"/>
</dbReference>
<evidence type="ECO:0000256" key="5">
    <source>
        <dbReference type="ARBA" id="ARBA00023136"/>
    </source>
</evidence>
<keyword evidence="4 6" id="KW-1133">Transmembrane helix</keyword>
<sequence length="475" mass="51425">MEEKGKREMKSVAYDSVAAGRQPSFHERDNVSVHTIKEPWWAAVKKRGSAPQIIIAALLALAIGLPVALTVNNIPKEVSPLLGIVGVLWLRALKAVVLPLIICSMILAVQKLREVSNGGSKLAKWTIGFYVLTTVVAIVLSCIMVAVVWGPMFTVASEQDREMDPKEKYPGSEGNPIHLVVVQMFESLIPDNIAKALVQNELLAVLVTSIVVGYLIDPEDSAIYRAVVEVEKIVTRIITTVIEWAPVGVFSLILSSILKLDLAETGINMGILVAGTLSTMAIHLFVVLPIIVFSLTKINPYMYWIRNSCAWVTAWGSASSAATLSVTLKCARDRGISNTVSQFAIPLGCLVNMDGTAIYFPMVVVFLARTQGMTLQAVDYVIIVFTATLTSIGATPIPSASLALAVMIAGMVNVPVTGMFGVVITIDWLLDRFRTALNVSGDLYGAMVVYKQTGIEDDDGDVIEITDRPRHDSQV</sequence>
<evidence type="ECO:0000313" key="7">
    <source>
        <dbReference type="EMBL" id="CEJ91016.1"/>
    </source>
</evidence>
<evidence type="ECO:0000256" key="2">
    <source>
        <dbReference type="ARBA" id="ARBA00022448"/>
    </source>
</evidence>
<organism evidence="7 8">
    <name type="scientific">[Torrubiella] hemipterigena</name>
    <dbReference type="NCBI Taxonomy" id="1531966"/>
    <lineage>
        <taxon>Eukaryota</taxon>
        <taxon>Fungi</taxon>
        <taxon>Dikarya</taxon>
        <taxon>Ascomycota</taxon>
        <taxon>Pezizomycotina</taxon>
        <taxon>Sordariomycetes</taxon>
        <taxon>Hypocreomycetidae</taxon>
        <taxon>Hypocreales</taxon>
        <taxon>Clavicipitaceae</taxon>
        <taxon>Clavicipitaceae incertae sedis</taxon>
        <taxon>'Torrubiella' clade</taxon>
    </lineage>
</organism>
<feature type="transmembrane region" description="Helical" evidence="6">
    <location>
        <begin position="380"/>
        <end position="397"/>
    </location>
</feature>
<keyword evidence="2 6" id="KW-0813">Transport</keyword>
<keyword evidence="5 6" id="KW-0472">Membrane</keyword>
<dbReference type="InterPro" id="IPR050746">
    <property type="entry name" value="DAACS"/>
</dbReference>
<dbReference type="GO" id="GO:0015501">
    <property type="term" value="F:glutamate:sodium symporter activity"/>
    <property type="evidence" value="ECO:0007669"/>
    <property type="project" value="TreeGrafter"/>
</dbReference>
<dbReference type="OrthoDB" id="5877963at2759"/>
<accession>A0A0A1T1H2</accession>
<feature type="transmembrane region" description="Helical" evidence="6">
    <location>
        <begin position="81"/>
        <end position="108"/>
    </location>
</feature>
<evidence type="ECO:0000256" key="6">
    <source>
        <dbReference type="RuleBase" id="RU361216"/>
    </source>
</evidence>
<dbReference type="GO" id="GO:0015175">
    <property type="term" value="F:neutral L-amino acid transmembrane transporter activity"/>
    <property type="evidence" value="ECO:0007669"/>
    <property type="project" value="TreeGrafter"/>
</dbReference>
<feature type="transmembrane region" description="Helical" evidence="6">
    <location>
        <begin position="270"/>
        <end position="296"/>
    </location>
</feature>
<protein>
    <recommendedName>
        <fullName evidence="6">Amino acid transporter</fullName>
    </recommendedName>
</protein>
<gene>
    <name evidence="7" type="ORF">VHEMI06760</name>
</gene>
<dbReference type="HOGENOM" id="CLU_019375_5_3_1"/>
<dbReference type="InterPro" id="IPR036458">
    <property type="entry name" value="Na:dicarbo_symporter_sf"/>
</dbReference>
<feature type="transmembrane region" description="Helical" evidence="6">
    <location>
        <begin position="53"/>
        <end position="75"/>
    </location>
</feature>
<feature type="transmembrane region" description="Helical" evidence="6">
    <location>
        <begin position="129"/>
        <end position="149"/>
    </location>
</feature>
<evidence type="ECO:0000256" key="4">
    <source>
        <dbReference type="ARBA" id="ARBA00022989"/>
    </source>
</evidence>
<dbReference type="GO" id="GO:0005313">
    <property type="term" value="F:L-glutamate transmembrane transporter activity"/>
    <property type="evidence" value="ECO:0007669"/>
    <property type="project" value="TreeGrafter"/>
</dbReference>
<keyword evidence="8" id="KW-1185">Reference proteome</keyword>
<feature type="transmembrane region" description="Helical" evidence="6">
    <location>
        <begin position="343"/>
        <end position="368"/>
    </location>
</feature>
<reference evidence="7 8" key="1">
    <citation type="journal article" date="2015" name="Genome Announc.">
        <title>Draft Genome Sequence and Gene Annotation of the Entomopathogenic Fungus Verticillium hemipterigenum.</title>
        <authorList>
            <person name="Horn F."/>
            <person name="Habel A."/>
            <person name="Scharf D.H."/>
            <person name="Dworschak J."/>
            <person name="Brakhage A.A."/>
            <person name="Guthke R."/>
            <person name="Hertweck C."/>
            <person name="Linde J."/>
        </authorList>
    </citation>
    <scope>NUCLEOTIDE SEQUENCE [LARGE SCALE GENOMIC DNA]</scope>
</reference>
<dbReference type="PRINTS" id="PR00173">
    <property type="entry name" value="EDTRNSPORT"/>
</dbReference>
<dbReference type="STRING" id="1531966.A0A0A1T1H2"/>
<dbReference type="Proteomes" id="UP000039046">
    <property type="component" value="Unassembled WGS sequence"/>
</dbReference>
<feature type="transmembrane region" description="Helical" evidence="6">
    <location>
        <begin position="237"/>
        <end position="258"/>
    </location>
</feature>
<keyword evidence="3 6" id="KW-0812">Transmembrane</keyword>
<dbReference type="EMBL" id="CDHN01000003">
    <property type="protein sequence ID" value="CEJ91016.1"/>
    <property type="molecule type" value="Genomic_DNA"/>
</dbReference>
<dbReference type="SUPFAM" id="SSF118215">
    <property type="entry name" value="Proton glutamate symport protein"/>
    <property type="match status" value="1"/>
</dbReference>
<dbReference type="PANTHER" id="PTHR11958:SF63">
    <property type="entry name" value="AMINO ACID TRANSPORTER"/>
    <property type="match status" value="1"/>
</dbReference>
<dbReference type="GO" id="GO:0005886">
    <property type="term" value="C:plasma membrane"/>
    <property type="evidence" value="ECO:0007669"/>
    <property type="project" value="TreeGrafter"/>
</dbReference>